<keyword evidence="2" id="KW-0472">Membrane</keyword>
<accession>A0A7X5LL36</accession>
<dbReference type="AlphaFoldDB" id="A0A7X5LL36"/>
<reference evidence="4 5" key="1">
    <citation type="submission" date="2020-01" db="EMBL/GenBank/DDBJ databases">
        <authorList>
            <person name="Chen J."/>
            <person name="Zhu S."/>
            <person name="Yang J."/>
        </authorList>
    </citation>
    <scope>NUCLEOTIDE SEQUENCE [LARGE SCALE GENOMIC DNA]</scope>
    <source>
        <strain evidence="4 5">345S023</strain>
    </source>
</reference>
<feature type="chain" id="PRO_5030811740" evidence="3">
    <location>
        <begin position="22"/>
        <end position="570"/>
    </location>
</feature>
<dbReference type="RefSeq" id="WP_163084946.1">
    <property type="nucleotide sequence ID" value="NZ_JAAAWN010000010.1"/>
</dbReference>
<gene>
    <name evidence="4" type="ORF">GTH32_09085</name>
</gene>
<feature type="transmembrane region" description="Helical" evidence="2">
    <location>
        <begin position="508"/>
        <end position="528"/>
    </location>
</feature>
<dbReference type="InterPro" id="IPR046150">
    <property type="entry name" value="DUF6152"/>
</dbReference>
<protein>
    <submittedName>
        <fullName evidence="4">Uncharacterized protein</fullName>
    </submittedName>
</protein>
<name>A0A7X5LL36_9ALTE</name>
<comment type="caution">
    <text evidence="4">The sequence shown here is derived from an EMBL/GenBank/DDBJ whole genome shotgun (WGS) entry which is preliminary data.</text>
</comment>
<feature type="region of interest" description="Disordered" evidence="1">
    <location>
        <begin position="281"/>
        <end position="340"/>
    </location>
</feature>
<organism evidence="4 5">
    <name type="scientific">Alteromonas profundi</name>
    <dbReference type="NCBI Taxonomy" id="2696062"/>
    <lineage>
        <taxon>Bacteria</taxon>
        <taxon>Pseudomonadati</taxon>
        <taxon>Pseudomonadota</taxon>
        <taxon>Gammaproteobacteria</taxon>
        <taxon>Alteromonadales</taxon>
        <taxon>Alteromonadaceae</taxon>
        <taxon>Alteromonas/Salinimonas group</taxon>
        <taxon>Alteromonas</taxon>
    </lineage>
</organism>
<feature type="transmembrane region" description="Helical" evidence="2">
    <location>
        <begin position="480"/>
        <end position="502"/>
    </location>
</feature>
<evidence type="ECO:0000256" key="2">
    <source>
        <dbReference type="SAM" id="Phobius"/>
    </source>
</evidence>
<proteinExistence type="predicted"/>
<evidence type="ECO:0000313" key="4">
    <source>
        <dbReference type="EMBL" id="NDV91331.1"/>
    </source>
</evidence>
<feature type="signal peptide" evidence="3">
    <location>
        <begin position="1"/>
        <end position="21"/>
    </location>
</feature>
<evidence type="ECO:0000256" key="1">
    <source>
        <dbReference type="SAM" id="MobiDB-lite"/>
    </source>
</evidence>
<evidence type="ECO:0000313" key="5">
    <source>
        <dbReference type="Proteomes" id="UP000470213"/>
    </source>
</evidence>
<keyword evidence="2" id="KW-1133">Transmembrane helix</keyword>
<keyword evidence="5" id="KW-1185">Reference proteome</keyword>
<keyword evidence="2" id="KW-0812">Transmembrane</keyword>
<dbReference type="Pfam" id="PF19649">
    <property type="entry name" value="DUF6152"/>
    <property type="match status" value="1"/>
</dbReference>
<dbReference type="Proteomes" id="UP000470213">
    <property type="component" value="Unassembled WGS sequence"/>
</dbReference>
<feature type="transmembrane region" description="Helical" evidence="2">
    <location>
        <begin position="439"/>
        <end position="468"/>
    </location>
</feature>
<evidence type="ECO:0000256" key="3">
    <source>
        <dbReference type="SAM" id="SignalP"/>
    </source>
</evidence>
<dbReference type="EMBL" id="JAAAWN010000010">
    <property type="protein sequence ID" value="NDV91331.1"/>
    <property type="molecule type" value="Genomic_DNA"/>
</dbReference>
<feature type="transmembrane region" description="Helical" evidence="2">
    <location>
        <begin position="548"/>
        <end position="567"/>
    </location>
</feature>
<keyword evidence="3" id="KW-0732">Signal</keyword>
<sequence>MWNLRCICFVAALLLSWTANAHHGSSGQFDTRASVELSGKITRVRLVNPHAYVYFDSTNERGDVVNMRCELQSGSLLKRRGWTKELFETGSHIVIKGSPDRTDPTTCYMQEITFENGVSAHRDSEFDENGTLIHSHQHDEDIKKERAERAVIREDGAPNLAGNWVMIRKKGQRPGGGGGRALLTEAGKLAVKDATAAQNPRYQCKPTNIIMDWWFDLMVNKIEQTDTKITLTYGFMSLKRTIYLDGTPMPTDYQPNRAGFSTGEWQGNTLVVTTTGFDEGWIMAPIDGNPGGMPQRGKDNNDNRPPPPSDLPPSDLSERTAPPKNGRPGPPSPAKNSSQLTIVERFTLSDDGTVLTREYTIRDPLYLEAPMTGSDQVTLTQAGYQPYECEDLTAERGSDSLGGLGVTKQSTASPRASSSTLLITLEDSWLGTMVASTQWGYPIVLSLHAIGMATMVGIALMICIRVVGFAPSIPLNAMTPYWHVALIGFVINLFSGTALFLGNAVELYYNWAFRIKLLLVVIGLIITWQLVRSCTKQTNDNGDGLRPLALLALLSWIGAIVAGRLIGYMG</sequence>